<gene>
    <name evidence="2" type="ORF">CWO92_17380</name>
</gene>
<evidence type="ECO:0000313" key="2">
    <source>
        <dbReference type="EMBL" id="PKR83834.1"/>
    </source>
</evidence>
<feature type="domain" description="YkoP-like" evidence="1">
    <location>
        <begin position="5"/>
        <end position="183"/>
    </location>
</feature>
<evidence type="ECO:0000259" key="1">
    <source>
        <dbReference type="Pfam" id="PF22790"/>
    </source>
</evidence>
<dbReference type="EMBL" id="PIQO01000015">
    <property type="protein sequence ID" value="PKR83834.1"/>
    <property type="molecule type" value="Genomic_DNA"/>
</dbReference>
<dbReference type="Proteomes" id="UP000233440">
    <property type="component" value="Unassembled WGS sequence"/>
</dbReference>
<sequence>MRFSIISVCHFIDALFLYFRRLEYTFTNQNEKTIFRVRITKYKGHRVDLSDGTSINKNDCLLKIHLHNVRILKEALSLRHPLQRSLAIYRMVEQSMPSLAMYIDNHPKSTQIKGIVGITMINRGVTHLGFEKFLPNSRFYKLFKFCTQFPIFLLATTSISMRNIKKQCPTYLFMSKEKLFEKYLDTRQAT</sequence>
<proteinExistence type="predicted"/>
<protein>
    <recommendedName>
        <fullName evidence="1">YkoP-like domain-containing protein</fullName>
    </recommendedName>
</protein>
<name>A0A2N3LGY4_9BACI</name>
<dbReference type="Pfam" id="PF22790">
    <property type="entry name" value="YkoP"/>
    <property type="match status" value="1"/>
</dbReference>
<organism evidence="2 3">
    <name type="scientific">Heyndrickxia camelliae</name>
    <dbReference type="NCBI Taxonomy" id="1707093"/>
    <lineage>
        <taxon>Bacteria</taxon>
        <taxon>Bacillati</taxon>
        <taxon>Bacillota</taxon>
        <taxon>Bacilli</taxon>
        <taxon>Bacillales</taxon>
        <taxon>Bacillaceae</taxon>
        <taxon>Heyndrickxia</taxon>
    </lineage>
</organism>
<evidence type="ECO:0000313" key="3">
    <source>
        <dbReference type="Proteomes" id="UP000233440"/>
    </source>
</evidence>
<reference evidence="2 3" key="1">
    <citation type="submission" date="2017-11" db="EMBL/GenBank/DDBJ databases">
        <title>Bacillus camelliae sp. nov., isolated from pu'er tea.</title>
        <authorList>
            <person name="Niu L."/>
        </authorList>
    </citation>
    <scope>NUCLEOTIDE SEQUENCE [LARGE SCALE GENOMIC DNA]</scope>
    <source>
        <strain evidence="2 3">7578-1</strain>
    </source>
</reference>
<dbReference type="AlphaFoldDB" id="A0A2N3LGY4"/>
<dbReference type="OrthoDB" id="1951946at2"/>
<dbReference type="InterPro" id="IPR054467">
    <property type="entry name" value="YkoP-like_dom"/>
</dbReference>
<comment type="caution">
    <text evidence="2">The sequence shown here is derived from an EMBL/GenBank/DDBJ whole genome shotgun (WGS) entry which is preliminary data.</text>
</comment>
<keyword evidence="3" id="KW-1185">Reference proteome</keyword>
<accession>A0A2N3LGY4</accession>